<accession>A0ABT0UUG0</accession>
<dbReference type="Pfam" id="PF04672">
    <property type="entry name" value="Methyltransf_19"/>
    <property type="match status" value="1"/>
</dbReference>
<dbReference type="InterPro" id="IPR002645">
    <property type="entry name" value="STAS_dom"/>
</dbReference>
<dbReference type="RefSeq" id="WP_250922345.1">
    <property type="nucleotide sequence ID" value="NZ_JAMQAW010000036.1"/>
</dbReference>
<dbReference type="GO" id="GO:0032259">
    <property type="term" value="P:methylation"/>
    <property type="evidence" value="ECO:0007669"/>
    <property type="project" value="UniProtKB-KW"/>
</dbReference>
<feature type="domain" description="STAS" evidence="2">
    <location>
        <begin position="291"/>
        <end position="380"/>
    </location>
</feature>
<dbReference type="Pfam" id="PF13466">
    <property type="entry name" value="STAS_2"/>
    <property type="match status" value="1"/>
</dbReference>
<evidence type="ECO:0000313" key="4">
    <source>
        <dbReference type="Proteomes" id="UP001431429"/>
    </source>
</evidence>
<dbReference type="InterPro" id="IPR058548">
    <property type="entry name" value="MlaB-like_STAS"/>
</dbReference>
<keyword evidence="3" id="KW-0489">Methyltransferase</keyword>
<name>A0ABT0UUG0_9ACTN</name>
<dbReference type="Proteomes" id="UP001431429">
    <property type="component" value="Unassembled WGS sequence"/>
</dbReference>
<dbReference type="PANTHER" id="PTHR33495:SF2">
    <property type="entry name" value="ANTI-SIGMA FACTOR ANTAGONIST TM_1081-RELATED"/>
    <property type="match status" value="1"/>
</dbReference>
<reference evidence="3" key="1">
    <citation type="submission" date="2022-06" db="EMBL/GenBank/DDBJ databases">
        <title>Genome public.</title>
        <authorList>
            <person name="Sun Q."/>
        </authorList>
    </citation>
    <scope>NUCLEOTIDE SEQUENCE</scope>
    <source>
        <strain evidence="3">CWNU-1</strain>
    </source>
</reference>
<proteinExistence type="predicted"/>
<evidence type="ECO:0000259" key="2">
    <source>
        <dbReference type="PROSITE" id="PS50801"/>
    </source>
</evidence>
<dbReference type="PANTHER" id="PTHR33495">
    <property type="entry name" value="ANTI-SIGMA FACTOR ANTAGONIST TM_1081-RELATED-RELATED"/>
    <property type="match status" value="1"/>
</dbReference>
<dbReference type="SUPFAM" id="SSF53335">
    <property type="entry name" value="S-adenosyl-L-methionine-dependent methyltransferases"/>
    <property type="match status" value="1"/>
</dbReference>
<comment type="caution">
    <text evidence="3">The sequence shown here is derived from an EMBL/GenBank/DDBJ whole genome shotgun (WGS) entry which is preliminary data.</text>
</comment>
<dbReference type="CDD" id="cd07043">
    <property type="entry name" value="STAS_anti-anti-sigma_factors"/>
    <property type="match status" value="1"/>
</dbReference>
<keyword evidence="4" id="KW-1185">Reference proteome</keyword>
<dbReference type="EC" id="2.1.1.-" evidence="3"/>
<gene>
    <name evidence="3" type="ORF">NBG84_27710</name>
</gene>
<dbReference type="Gene3D" id="3.40.50.150">
    <property type="entry name" value="Vaccinia Virus protein VP39"/>
    <property type="match status" value="1"/>
</dbReference>
<dbReference type="InterPro" id="IPR036513">
    <property type="entry name" value="STAS_dom_sf"/>
</dbReference>
<dbReference type="Gene3D" id="3.30.750.24">
    <property type="entry name" value="STAS domain"/>
    <property type="match status" value="1"/>
</dbReference>
<dbReference type="SUPFAM" id="SSF52091">
    <property type="entry name" value="SpoIIaa-like"/>
    <property type="match status" value="1"/>
</dbReference>
<feature type="compositionally biased region" description="Basic and acidic residues" evidence="1">
    <location>
        <begin position="1"/>
        <end position="10"/>
    </location>
</feature>
<feature type="region of interest" description="Disordered" evidence="1">
    <location>
        <begin position="1"/>
        <end position="24"/>
    </location>
</feature>
<dbReference type="GO" id="GO:0008168">
    <property type="term" value="F:methyltransferase activity"/>
    <property type="evidence" value="ECO:0007669"/>
    <property type="project" value="UniProtKB-KW"/>
</dbReference>
<dbReference type="InterPro" id="IPR006764">
    <property type="entry name" value="SAM_dep_MeTrfase_SAV2177_type"/>
</dbReference>
<evidence type="ECO:0000313" key="3">
    <source>
        <dbReference type="EMBL" id="MCM2392027.1"/>
    </source>
</evidence>
<keyword evidence="3" id="KW-0808">Transferase</keyword>
<dbReference type="PROSITE" id="PS50801">
    <property type="entry name" value="STAS"/>
    <property type="match status" value="1"/>
</dbReference>
<dbReference type="InterPro" id="IPR029063">
    <property type="entry name" value="SAM-dependent_MTases_sf"/>
</dbReference>
<organism evidence="3 4">
    <name type="scientific">Streptomyces albipurpureus</name>
    <dbReference type="NCBI Taxonomy" id="2897419"/>
    <lineage>
        <taxon>Bacteria</taxon>
        <taxon>Bacillati</taxon>
        <taxon>Actinomycetota</taxon>
        <taxon>Actinomycetes</taxon>
        <taxon>Kitasatosporales</taxon>
        <taxon>Streptomycetaceae</taxon>
        <taxon>Streptomyces</taxon>
    </lineage>
</organism>
<evidence type="ECO:0000256" key="1">
    <source>
        <dbReference type="SAM" id="MobiDB-lite"/>
    </source>
</evidence>
<protein>
    <submittedName>
        <fullName evidence="3">SAM-dependent methyltransferase</fullName>
        <ecNumber evidence="3">2.1.1.-</ecNumber>
    </submittedName>
</protein>
<sequence>MTQPKHDRAHPPAGTPTPSTAGLYDAYQHGEDAKAAYTADRDVARRIRGLGLDPQLIATQNRAFVIRAVDHAARNLNINQFLDVGCGFPADPGPNVHTIVENIHSDSRILYVDHDPIVRAHADALLHSHTGTTTVVQADLRDPDAILSEAQRFLDFTRPIGLLLAAVVHFLQDEEQPHTLVARLVDALPPGSTMVLSHATDDFAPLVMRRAEALLAGERVQARTRSRTEIARLFTGLSLVEPGLVPVHQWHQPDAETAAITPSEVHGYGATGIKLALAPDTTSSEQLGHGARLSSRSERGVLIISVSGMVEERETAPLRDRLDTLMGEARGDVVLDLTDVQFLDSAALGAVLGLRLRMDTDRRELHLLGGAPVRKLLRIMGFTVPLHAELTQAIAAAQSQRKRRRR</sequence>
<dbReference type="EMBL" id="JAMQAW010000036">
    <property type="protein sequence ID" value="MCM2392027.1"/>
    <property type="molecule type" value="Genomic_DNA"/>
</dbReference>